<evidence type="ECO:0000313" key="9">
    <source>
        <dbReference type="RefSeq" id="XP_026748532.2"/>
    </source>
</evidence>
<organism evidence="8 9">
    <name type="scientific">Galleria mellonella</name>
    <name type="common">Greater wax moth</name>
    <dbReference type="NCBI Taxonomy" id="7137"/>
    <lineage>
        <taxon>Eukaryota</taxon>
        <taxon>Metazoa</taxon>
        <taxon>Ecdysozoa</taxon>
        <taxon>Arthropoda</taxon>
        <taxon>Hexapoda</taxon>
        <taxon>Insecta</taxon>
        <taxon>Pterygota</taxon>
        <taxon>Neoptera</taxon>
        <taxon>Endopterygota</taxon>
        <taxon>Lepidoptera</taxon>
        <taxon>Glossata</taxon>
        <taxon>Ditrysia</taxon>
        <taxon>Pyraloidea</taxon>
        <taxon>Pyralidae</taxon>
        <taxon>Galleriinae</taxon>
        <taxon>Galleria</taxon>
    </lineage>
</organism>
<evidence type="ECO:0000256" key="4">
    <source>
        <dbReference type="PROSITE-ProRule" id="PRU00134"/>
    </source>
</evidence>
<feature type="region of interest" description="Disordered" evidence="6">
    <location>
        <begin position="638"/>
        <end position="674"/>
    </location>
</feature>
<evidence type="ECO:0000256" key="6">
    <source>
        <dbReference type="SAM" id="MobiDB-lite"/>
    </source>
</evidence>
<dbReference type="PANTHER" id="PTHR28069:SF2">
    <property type="entry name" value="GH20023P"/>
    <property type="match status" value="1"/>
</dbReference>
<dbReference type="GO" id="GO:0008270">
    <property type="term" value="F:zinc ion binding"/>
    <property type="evidence" value="ECO:0007669"/>
    <property type="project" value="UniProtKB-KW"/>
</dbReference>
<feature type="compositionally biased region" description="Basic and acidic residues" evidence="6">
    <location>
        <begin position="979"/>
        <end position="997"/>
    </location>
</feature>
<feature type="compositionally biased region" description="Basic and acidic residues" evidence="6">
    <location>
        <begin position="113"/>
        <end position="131"/>
    </location>
</feature>
<feature type="compositionally biased region" description="Polar residues" evidence="6">
    <location>
        <begin position="998"/>
        <end position="1016"/>
    </location>
</feature>
<dbReference type="PROSITE" id="PS50865">
    <property type="entry name" value="ZF_MYND_2"/>
    <property type="match status" value="1"/>
</dbReference>
<proteinExistence type="predicted"/>
<feature type="compositionally biased region" description="Basic and acidic residues" evidence="6">
    <location>
        <begin position="660"/>
        <end position="669"/>
    </location>
</feature>
<dbReference type="PANTHER" id="PTHR28069">
    <property type="entry name" value="GH20023P"/>
    <property type="match status" value="1"/>
</dbReference>
<evidence type="ECO:0000256" key="2">
    <source>
        <dbReference type="ARBA" id="ARBA00022771"/>
    </source>
</evidence>
<feature type="domain" description="MYND-type" evidence="7">
    <location>
        <begin position="1179"/>
        <end position="1218"/>
    </location>
</feature>
<dbReference type="Pfam" id="PF01753">
    <property type="entry name" value="zf-MYND"/>
    <property type="match status" value="1"/>
</dbReference>
<feature type="region of interest" description="Disordered" evidence="6">
    <location>
        <begin position="377"/>
        <end position="396"/>
    </location>
</feature>
<feature type="compositionally biased region" description="Polar residues" evidence="6">
    <location>
        <begin position="132"/>
        <end position="141"/>
    </location>
</feature>
<protein>
    <submittedName>
        <fullName evidence="9">Uncharacterized protein LOC113509395</fullName>
    </submittedName>
</protein>
<feature type="compositionally biased region" description="Basic residues" evidence="6">
    <location>
        <begin position="70"/>
        <end position="81"/>
    </location>
</feature>
<keyword evidence="3" id="KW-0862">Zinc</keyword>
<keyword evidence="2 4" id="KW-0863">Zinc-finger</keyword>
<dbReference type="RefSeq" id="XP_026748532.2">
    <property type="nucleotide sequence ID" value="XM_026892731.3"/>
</dbReference>
<feature type="compositionally biased region" description="Polar residues" evidence="6">
    <location>
        <begin position="235"/>
        <end position="246"/>
    </location>
</feature>
<keyword evidence="5" id="KW-0175">Coiled coil</keyword>
<evidence type="ECO:0000259" key="7">
    <source>
        <dbReference type="PROSITE" id="PS50865"/>
    </source>
</evidence>
<sequence>MSSKKGKGKRPNKPPNLNPPQIKEDIVPKKEEDVPVAETAESESEQRVPEIVSEIPAITADLKDETNTPKKPKRNRGKKKKQDKDTEFEDTNIEKSITPLLEATSSSAPEVTAETKIDEVNKDKLNNETKTPETPNIMPTTRKNKNKNKKNTHEQQTSEKLDSKKEKEVAKIDDTDTELITNIPLDSVKVEEQIIVPNSPIQYEIMEQVKSSKKKNKRKKQHDSETLHKNEEQSEQPYTVDSQSQLNKKDLTEDLNNQITKEKQVQNIEKKIEEIATIDIKQEVLKDLPIRETSKEIGGKNKKKKKDKRLQEESQISQKIDSNVDMPTKEIKTLPTEMTSSVLLDHGDKEEILKSCDILQQLEEQVTKSKATIVKPVDKKNDKKSNQSFKDSLSKEEIITEEPIQKNITLSGTEITDTPHEVDKNITLSETEFKVTPYEDIASFPKDEIVTEKPIDKIITLSGTEITDTSHEVDKNITLSETEVKATPYEDTTSFPKDAIITEKPIDKNITLSGTKITDTPHEDTPAVENIKESNTLKSEFIPAPSGSMGKKRKKSPKLPVDTREKEKSEQSIQDIHNQSTELATDINQTKMSDILQPIIVQNTKIQQEILKVDDNQVKKEDQFEQNKAVLETNIGVSPETKKGKKGKKTPKPPINFENIGHEEGKPATENKGQSLSETAKVSGEVFYDLPSIEEIDIKSVKAGESGGSSTEITPDCIQYPRALSQQNVDNNNNTVIQELMITEESRLQVPHVVPDASFMKSSEEILTSPESKLSSLKIDSTINTKKSDEKQENTDLKSKMIEVNQDMEELRLSIEKSLAELTALEKSEDKVEVGTSESQFDIAKCAGDFISPIVNIDTKSENKESDVKNTNINKEIDVISSIEPNKIIENISLEKNPMESSSTTIESKDETKPIIDEKIVTDTNVSPEVHTLPICQTKKDHKGKNKSKRKGKQEQGSISNKSEGSEATTSEKSCSETSKTDKKTEQKAETSQEKGKQQSMNTTEDLNNETGASNSEIDKQNLTKFEPIENFEDAMTSSIDDVNKTFEMIADDAQESQVNPEINIKVSTKDKNIEPNEKNNPVSQPKNLLGHPDIPVPSSKTDYKKEKNKPPNAILAKVKIKDSVQIEKKKQSRESQTNNIKDLIKSKSNNDSFSSMVNETDEYIYKYTFRKVYLPNVCHVCKKELKQTRVSCSYCNLLFYCSPKHKDEDWPQHQALCFAVSTIGHLKDQKYIYADAKNITGHNYRLLRMQMIVSCEKVLKRKLVPWEQEVLLYPRMCFEITCREWRQNLLVDCDGCGQVSYCRDHPEHLSRAHQRWCKSYSLYQKLVCYQQTKGRLEPKLPSRVMIDHYRIPEKINEVLAIIYKDKIDMNDVEYAALTQLATAPLTTAYCNQLYSSKLNSTTANGVIKRSSFTIHVVGAELQFEADVLSKWEVFFLHLRPDVQVLRMVLIAPDLNPSNLPLDLLRKVKLCDDCQRSKRQIVFNFEDKKTYHQYYDSIDFTSPDIVCAFNPSIQRSSTYTGTDLWSSTIKCILKIKTPFVLTAYSLDELRRDLARVEEICGQDLNMVADARRNPFASVRPDRNFITDDEMPLLFKNYCFSIICGVF</sequence>
<evidence type="ECO:0000313" key="8">
    <source>
        <dbReference type="Proteomes" id="UP001652740"/>
    </source>
</evidence>
<feature type="region of interest" description="Disordered" evidence="6">
    <location>
        <begin position="1"/>
        <end position="266"/>
    </location>
</feature>
<evidence type="ECO:0000256" key="3">
    <source>
        <dbReference type="ARBA" id="ARBA00022833"/>
    </source>
</evidence>
<reference evidence="9" key="1">
    <citation type="submission" date="2025-08" db="UniProtKB">
        <authorList>
            <consortium name="RefSeq"/>
        </authorList>
    </citation>
    <scope>IDENTIFICATION</scope>
    <source>
        <tissue evidence="9">Whole larvae</tissue>
    </source>
</reference>
<dbReference type="InterPro" id="IPR002893">
    <property type="entry name" value="Znf_MYND"/>
</dbReference>
<feature type="compositionally biased region" description="Basic and acidic residues" evidence="6">
    <location>
        <begin position="222"/>
        <end position="232"/>
    </location>
</feature>
<name>A0A6J1W7Q5_GALME</name>
<feature type="region of interest" description="Disordered" evidence="6">
    <location>
        <begin position="289"/>
        <end position="328"/>
    </location>
</feature>
<feature type="region of interest" description="Disordered" evidence="6">
    <location>
        <begin position="536"/>
        <end position="574"/>
    </location>
</feature>
<dbReference type="InParanoid" id="A0A6J1W7Q5"/>
<feature type="compositionally biased region" description="Basic residues" evidence="6">
    <location>
        <begin position="940"/>
        <end position="952"/>
    </location>
</feature>
<feature type="compositionally biased region" description="Basic residues" evidence="6">
    <location>
        <begin position="211"/>
        <end position="221"/>
    </location>
</feature>
<dbReference type="KEGG" id="gmw:113509395"/>
<feature type="compositionally biased region" description="Basic and acidic residues" evidence="6">
    <location>
        <begin position="289"/>
        <end position="299"/>
    </location>
</feature>
<dbReference type="Gene3D" id="6.10.140.2220">
    <property type="match status" value="1"/>
</dbReference>
<dbReference type="GeneID" id="113509395"/>
<keyword evidence="8" id="KW-1185">Reference proteome</keyword>
<dbReference type="SUPFAM" id="SSF144232">
    <property type="entry name" value="HIT/MYND zinc finger-like"/>
    <property type="match status" value="1"/>
</dbReference>
<accession>A0A6J1W7Q5</accession>
<feature type="compositionally biased region" description="Basic and acidic residues" evidence="6">
    <location>
        <begin position="907"/>
        <end position="921"/>
    </location>
</feature>
<dbReference type="InterPro" id="IPR046824">
    <property type="entry name" value="Mss51-like_C"/>
</dbReference>
<gene>
    <name evidence="9" type="primary">LOC113509395</name>
</gene>
<feature type="compositionally biased region" description="Basic and acidic residues" evidence="6">
    <location>
        <begin position="22"/>
        <end position="33"/>
    </location>
</feature>
<dbReference type="PROSITE" id="PS01360">
    <property type="entry name" value="ZF_MYND_1"/>
    <property type="match status" value="1"/>
</dbReference>
<feature type="compositionally biased region" description="Basic and acidic residues" evidence="6">
    <location>
        <begin position="561"/>
        <end position="570"/>
    </location>
</feature>
<feature type="region of interest" description="Disordered" evidence="6">
    <location>
        <begin position="895"/>
        <end position="1025"/>
    </location>
</feature>
<evidence type="ECO:0000256" key="5">
    <source>
        <dbReference type="SAM" id="Coils"/>
    </source>
</evidence>
<feature type="compositionally biased region" description="Low complexity" evidence="6">
    <location>
        <begin position="966"/>
        <end position="978"/>
    </location>
</feature>
<dbReference type="Proteomes" id="UP001652740">
    <property type="component" value="Unplaced"/>
</dbReference>
<feature type="region of interest" description="Disordered" evidence="6">
    <location>
        <begin position="1070"/>
        <end position="1109"/>
    </location>
</feature>
<evidence type="ECO:0000256" key="1">
    <source>
        <dbReference type="ARBA" id="ARBA00022723"/>
    </source>
</evidence>
<feature type="compositionally biased region" description="Basic residues" evidence="6">
    <location>
        <begin position="1"/>
        <end position="12"/>
    </location>
</feature>
<feature type="compositionally biased region" description="Basic and acidic residues" evidence="6">
    <location>
        <begin position="151"/>
        <end position="174"/>
    </location>
</feature>
<dbReference type="Pfam" id="PF20179">
    <property type="entry name" value="MSS51_C"/>
    <property type="match status" value="1"/>
</dbReference>
<keyword evidence="1" id="KW-0479">Metal-binding</keyword>
<feature type="coiled-coil region" evidence="5">
    <location>
        <begin position="794"/>
        <end position="828"/>
    </location>
</feature>